<proteinExistence type="inferred from homology"/>
<dbReference type="PANTHER" id="PTHR42650:SF1">
    <property type="entry name" value="GUIDED ENTRY OF TAIL-ANCHORED PROTEINS FACTOR 1"/>
    <property type="match status" value="1"/>
</dbReference>
<dbReference type="Pfam" id="PF04420">
    <property type="entry name" value="CHD5"/>
    <property type="match status" value="1"/>
</dbReference>
<comment type="similarity">
    <text evidence="2">Belongs to the WRB/GET1 family.</text>
</comment>
<dbReference type="GO" id="GO:0043529">
    <property type="term" value="C:GET complex"/>
    <property type="evidence" value="ECO:0007669"/>
    <property type="project" value="TreeGrafter"/>
</dbReference>
<dbReference type="AlphaFoldDB" id="A0A151WHG3"/>
<dbReference type="PANTHER" id="PTHR42650">
    <property type="entry name" value="TAIL-ANCHORED PROTEIN INSERTION RECEPTOR WRB"/>
    <property type="match status" value="1"/>
</dbReference>
<feature type="transmembrane region" description="Helical" evidence="7">
    <location>
        <begin position="44"/>
        <end position="64"/>
    </location>
</feature>
<accession>A0A151WHG3</accession>
<keyword evidence="3 7" id="KW-0812">Transmembrane</keyword>
<keyword evidence="5 7" id="KW-1133">Transmembrane helix</keyword>
<dbReference type="InterPro" id="IPR028945">
    <property type="entry name" value="Get1"/>
</dbReference>
<keyword evidence="4" id="KW-0256">Endoplasmic reticulum</keyword>
<keyword evidence="6 7" id="KW-0472">Membrane</keyword>
<evidence type="ECO:0000256" key="4">
    <source>
        <dbReference type="ARBA" id="ARBA00022824"/>
    </source>
</evidence>
<evidence type="ECO:0000313" key="8">
    <source>
        <dbReference type="EMBL" id="KYQ47272.1"/>
    </source>
</evidence>
<comment type="subcellular location">
    <subcellularLocation>
        <location evidence="1">Endoplasmic reticulum membrane</location>
    </subcellularLocation>
</comment>
<evidence type="ECO:0000256" key="7">
    <source>
        <dbReference type="SAM" id="Phobius"/>
    </source>
</evidence>
<dbReference type="STRING" id="64791.A0A151WHG3"/>
<dbReference type="GO" id="GO:0005789">
    <property type="term" value="C:endoplasmic reticulum membrane"/>
    <property type="evidence" value="ECO:0007669"/>
    <property type="project" value="UniProtKB-SubCell"/>
</dbReference>
<evidence type="ECO:0000313" key="9">
    <source>
        <dbReference type="Proteomes" id="UP000075809"/>
    </source>
</evidence>
<sequence>MAGLSMVDEFAKCAKLQRRCNHVESILKENMNQRLNKKIKLQMLLIYSFRALNGTLILWLWYVYKNEPVIILSEDVLWPIQNFLSWPCQHKNAISLLAWLVITRLGVSTCKKLHM</sequence>
<evidence type="ECO:0000256" key="5">
    <source>
        <dbReference type="ARBA" id="ARBA00022989"/>
    </source>
</evidence>
<dbReference type="EMBL" id="KQ983118">
    <property type="protein sequence ID" value="KYQ47272.1"/>
    <property type="molecule type" value="Genomic_DNA"/>
</dbReference>
<organism evidence="8 9">
    <name type="scientific">Mycetomoellerius zeteki</name>
    <dbReference type="NCBI Taxonomy" id="64791"/>
    <lineage>
        <taxon>Eukaryota</taxon>
        <taxon>Metazoa</taxon>
        <taxon>Ecdysozoa</taxon>
        <taxon>Arthropoda</taxon>
        <taxon>Hexapoda</taxon>
        <taxon>Insecta</taxon>
        <taxon>Pterygota</taxon>
        <taxon>Neoptera</taxon>
        <taxon>Endopterygota</taxon>
        <taxon>Hymenoptera</taxon>
        <taxon>Apocrita</taxon>
        <taxon>Aculeata</taxon>
        <taxon>Formicoidea</taxon>
        <taxon>Formicidae</taxon>
        <taxon>Myrmicinae</taxon>
        <taxon>Mycetomoellerius</taxon>
    </lineage>
</organism>
<dbReference type="GO" id="GO:0043495">
    <property type="term" value="F:protein-membrane adaptor activity"/>
    <property type="evidence" value="ECO:0007669"/>
    <property type="project" value="TreeGrafter"/>
</dbReference>
<protein>
    <submittedName>
        <fullName evidence="8">Tryptophan-rich protein</fullName>
    </submittedName>
</protein>
<evidence type="ECO:0000256" key="2">
    <source>
        <dbReference type="ARBA" id="ARBA00010799"/>
    </source>
</evidence>
<dbReference type="GO" id="GO:0071816">
    <property type="term" value="P:tail-anchored membrane protein insertion into ER membrane"/>
    <property type="evidence" value="ECO:0007669"/>
    <property type="project" value="InterPro"/>
</dbReference>
<evidence type="ECO:0000256" key="1">
    <source>
        <dbReference type="ARBA" id="ARBA00004586"/>
    </source>
</evidence>
<dbReference type="Proteomes" id="UP000075809">
    <property type="component" value="Unassembled WGS sequence"/>
</dbReference>
<reference evidence="8 9" key="1">
    <citation type="submission" date="2015-09" db="EMBL/GenBank/DDBJ databases">
        <title>Trachymyrmex zeteki WGS genome.</title>
        <authorList>
            <person name="Nygaard S."/>
            <person name="Hu H."/>
            <person name="Boomsma J."/>
            <person name="Zhang G."/>
        </authorList>
    </citation>
    <scope>NUCLEOTIDE SEQUENCE [LARGE SCALE GENOMIC DNA]</scope>
    <source>
        <strain evidence="8">Tzet28-1</strain>
        <tissue evidence="8">Whole body</tissue>
    </source>
</reference>
<evidence type="ECO:0000256" key="6">
    <source>
        <dbReference type="ARBA" id="ARBA00023136"/>
    </source>
</evidence>
<name>A0A151WHG3_9HYME</name>
<gene>
    <name evidence="8" type="ORF">ALC60_13712</name>
</gene>
<keyword evidence="9" id="KW-1185">Reference proteome</keyword>
<evidence type="ECO:0000256" key="3">
    <source>
        <dbReference type="ARBA" id="ARBA00022692"/>
    </source>
</evidence>